<accession>A0ABQ8RP63</accession>
<protein>
    <recommendedName>
        <fullName evidence="4">Nephrocystin 3-like N-terminal domain-containing protein</fullName>
    </recommendedName>
</protein>
<feature type="domain" description="Nephrocystin 3-like N-terminal" evidence="4">
    <location>
        <begin position="3"/>
        <end position="54"/>
    </location>
</feature>
<evidence type="ECO:0000259" key="4">
    <source>
        <dbReference type="Pfam" id="PF24883"/>
    </source>
</evidence>
<dbReference type="PROSITE" id="PS50088">
    <property type="entry name" value="ANK_REPEAT"/>
    <property type="match status" value="1"/>
</dbReference>
<keyword evidence="1" id="KW-0677">Repeat</keyword>
<dbReference type="SMART" id="SM00248">
    <property type="entry name" value="ANK"/>
    <property type="match status" value="9"/>
</dbReference>
<evidence type="ECO:0000313" key="5">
    <source>
        <dbReference type="EMBL" id="KAJ4138709.1"/>
    </source>
</evidence>
<dbReference type="InterPro" id="IPR056884">
    <property type="entry name" value="NPHP3-like_N"/>
</dbReference>
<dbReference type="PANTHER" id="PTHR24161">
    <property type="entry name" value="ANK_REP_REGION DOMAIN-CONTAINING PROTEIN-RELATED"/>
    <property type="match status" value="1"/>
</dbReference>
<sequence length="769" mass="84680">MDSKSGPLYIILDALDECEKTSCHQLLLSISDMLNDSSRSMTVGSQVKFLVTSRPFLYQSYANSQKVLQSQIPIDGDQSGYAEDLQTFIQERIDKICLNRQFSTDIRDFLYEAMTSKADRTFLWIHMVLASIEESLLTSRKEFQKIIASIPEGLAEIYHGYLAAIPLGHQEDASKLLKLLLGCSRPLCLDELNIAFTINSSYTTTEDVMQNAHNSIAHTVQGILGYLVRVTGQQVSLVHQSVKDYLQDQDTASPDSPPAIHMVNPQGSALQLATVCIQYLLLDDFLIDLFPTNDSPTSTIAELNPFDELPPGEFEGDFWDQEDHELNDNILFHDPEILHTEICGSLVSDYPFYTYASLHWAEHFALCEEDAPEELKNAARSLLSPDTAVSRNWLSFYQIKAVTPLDADLTGQNPIILASQFNSCTALNSRLLDPETSQVVKGQSLYWASRLGHDRVVTALLQSGAEPDTRQFEGQTPLTVASEYGNQSCVEALISDNRTNVNAPGRNGRTALSFACGAGYDGIVQLLLSQRVCNPDEPDNTGATPFFWAVGGGHYSIFSTLARLHSVDINHRDKTGRTAVSWACGDGMADTLVRLLKLPRIKINAKDNAGRSPLSWAAGNGCTDVIEILLADSKIDKASIDNDKRNAISWASARGHCEVLLRLLKAGCPGVDAEDVDGWTPLAWAIQTDSPDTVQALISDERVFIERRDRGGRTALSWAVEYGHMEVVNVLLRAGADTGTRTSSGKTPAMIAQCFSRDDIVKELEAYGP</sequence>
<dbReference type="PANTHER" id="PTHR24161:SF121">
    <property type="entry name" value="M-PHASE PHOSPHOPROTEIN 8"/>
    <property type="match status" value="1"/>
</dbReference>
<evidence type="ECO:0000256" key="2">
    <source>
        <dbReference type="ARBA" id="ARBA00023043"/>
    </source>
</evidence>
<reference evidence="5" key="1">
    <citation type="submission" date="2022-09" db="EMBL/GenBank/DDBJ databases">
        <title>Fusarium specimens isolated from Avocado Roots.</title>
        <authorList>
            <person name="Stajich J."/>
            <person name="Roper C."/>
            <person name="Heimlech-Rivalta G."/>
        </authorList>
    </citation>
    <scope>NUCLEOTIDE SEQUENCE</scope>
    <source>
        <strain evidence="5">CF00095</strain>
    </source>
</reference>
<dbReference type="SUPFAM" id="SSF48403">
    <property type="entry name" value="Ankyrin repeat"/>
    <property type="match status" value="1"/>
</dbReference>
<comment type="caution">
    <text evidence="5">The sequence shown here is derived from an EMBL/GenBank/DDBJ whole genome shotgun (WGS) entry which is preliminary data.</text>
</comment>
<keyword evidence="6" id="KW-1185">Reference proteome</keyword>
<dbReference type="InterPro" id="IPR002110">
    <property type="entry name" value="Ankyrin_rpt"/>
</dbReference>
<dbReference type="Pfam" id="PF12796">
    <property type="entry name" value="Ank_2"/>
    <property type="match status" value="4"/>
</dbReference>
<dbReference type="Pfam" id="PF24883">
    <property type="entry name" value="NPHP3_N"/>
    <property type="match status" value="1"/>
</dbReference>
<feature type="repeat" description="ANK" evidence="3">
    <location>
        <begin position="711"/>
        <end position="743"/>
    </location>
</feature>
<keyword evidence="2 3" id="KW-0040">ANK repeat</keyword>
<dbReference type="EMBL" id="JAOQBH010000003">
    <property type="protein sequence ID" value="KAJ4138709.1"/>
    <property type="molecule type" value="Genomic_DNA"/>
</dbReference>
<name>A0ABQ8RP63_FUSEQ</name>
<dbReference type="InterPro" id="IPR036770">
    <property type="entry name" value="Ankyrin_rpt-contain_sf"/>
</dbReference>
<dbReference type="Proteomes" id="UP001152024">
    <property type="component" value="Unassembled WGS sequence"/>
</dbReference>
<evidence type="ECO:0000256" key="3">
    <source>
        <dbReference type="PROSITE-ProRule" id="PRU00023"/>
    </source>
</evidence>
<gene>
    <name evidence="5" type="ORF">NW768_002568</name>
</gene>
<evidence type="ECO:0000313" key="6">
    <source>
        <dbReference type="Proteomes" id="UP001152024"/>
    </source>
</evidence>
<proteinExistence type="predicted"/>
<dbReference type="PROSITE" id="PS50297">
    <property type="entry name" value="ANK_REP_REGION"/>
    <property type="match status" value="1"/>
</dbReference>
<dbReference type="Gene3D" id="1.25.40.20">
    <property type="entry name" value="Ankyrin repeat-containing domain"/>
    <property type="match status" value="1"/>
</dbReference>
<organism evidence="5 6">
    <name type="scientific">Fusarium equiseti</name>
    <name type="common">Fusarium scirpi</name>
    <dbReference type="NCBI Taxonomy" id="61235"/>
    <lineage>
        <taxon>Eukaryota</taxon>
        <taxon>Fungi</taxon>
        <taxon>Dikarya</taxon>
        <taxon>Ascomycota</taxon>
        <taxon>Pezizomycotina</taxon>
        <taxon>Sordariomycetes</taxon>
        <taxon>Hypocreomycetidae</taxon>
        <taxon>Hypocreales</taxon>
        <taxon>Nectriaceae</taxon>
        <taxon>Fusarium</taxon>
        <taxon>Fusarium incarnatum-equiseti species complex</taxon>
    </lineage>
</organism>
<evidence type="ECO:0000256" key="1">
    <source>
        <dbReference type="ARBA" id="ARBA00022737"/>
    </source>
</evidence>